<gene>
    <name evidence="2" type="ORF">ER308_10600</name>
</gene>
<dbReference type="InterPro" id="IPR001509">
    <property type="entry name" value="Epimerase_deHydtase"/>
</dbReference>
<evidence type="ECO:0000313" key="2">
    <source>
        <dbReference type="EMBL" id="QBI19964.1"/>
    </source>
</evidence>
<dbReference type="OrthoDB" id="9795501at2"/>
<dbReference type="InterPro" id="IPR036291">
    <property type="entry name" value="NAD(P)-bd_dom_sf"/>
</dbReference>
<dbReference type="CDD" id="cd08946">
    <property type="entry name" value="SDR_e"/>
    <property type="match status" value="1"/>
</dbReference>
<dbReference type="RefSeq" id="WP_131154961.1">
    <property type="nucleotide sequence ID" value="NZ_CP036402.1"/>
</dbReference>
<dbReference type="InterPro" id="IPR050177">
    <property type="entry name" value="Lipid_A_modif_metabolic_enz"/>
</dbReference>
<name>A0A411YFC0_9ACTN</name>
<dbReference type="AlphaFoldDB" id="A0A411YFC0"/>
<dbReference type="SUPFAM" id="SSF51735">
    <property type="entry name" value="NAD(P)-binding Rossmann-fold domains"/>
    <property type="match status" value="1"/>
</dbReference>
<proteinExistence type="predicted"/>
<dbReference type="Gene3D" id="3.40.50.720">
    <property type="entry name" value="NAD(P)-binding Rossmann-like Domain"/>
    <property type="match status" value="1"/>
</dbReference>
<protein>
    <submittedName>
        <fullName evidence="2">NAD(P)-dependent oxidoreductase</fullName>
    </submittedName>
</protein>
<dbReference type="Proteomes" id="UP000291469">
    <property type="component" value="Chromosome"/>
</dbReference>
<reference evidence="2 3" key="1">
    <citation type="submission" date="2019-01" db="EMBL/GenBank/DDBJ databases">
        <title>Egibacter rhizosphaerae EGI 80759T.</title>
        <authorList>
            <person name="Chen D.-D."/>
            <person name="Tian Y."/>
            <person name="Jiao J.-Y."/>
            <person name="Zhang X.-T."/>
            <person name="Zhang Y.-G."/>
            <person name="Zhang Y."/>
            <person name="Xiao M."/>
            <person name="Shu W.-S."/>
            <person name="Li W.-J."/>
        </authorList>
    </citation>
    <scope>NUCLEOTIDE SEQUENCE [LARGE SCALE GENOMIC DNA]</scope>
    <source>
        <strain evidence="2 3">EGI 80759</strain>
    </source>
</reference>
<keyword evidence="3" id="KW-1185">Reference proteome</keyword>
<dbReference type="PANTHER" id="PTHR43245">
    <property type="entry name" value="BIFUNCTIONAL POLYMYXIN RESISTANCE PROTEIN ARNA"/>
    <property type="match status" value="1"/>
</dbReference>
<dbReference type="KEGG" id="erz:ER308_10600"/>
<feature type="domain" description="NAD-dependent epimerase/dehydratase" evidence="1">
    <location>
        <begin position="3"/>
        <end position="215"/>
    </location>
</feature>
<dbReference type="Pfam" id="PF01370">
    <property type="entry name" value="Epimerase"/>
    <property type="match status" value="1"/>
</dbReference>
<sequence length="327" mass="35217">MRVLVTGSSGHLGEALVRTLRGRGDDVVGIDVTPSPSTTVVGSITDAGTVREAVAGAEAVLHPATRHKPHVATHGRQDFVDVNVTGTLTLLEAAVDAGVGAFVLTSTTSTFGRAMTPPAGAPAAWITEDTVPQPRNIYGATKLAAEHVAEVVHQRDGLPVLVLRTSRFFPEPDDRADVRAAFEDENVKANELLHRRVDIADVVSAHLRALERAASIGFGRYVVSATTPFAAADLRELGVDPARVVARHYPDQPELYAAGGWRLPEAIDRVYSNERARRDLGWNPEYGFEQVLESLRSGSDWRSALTHAVGVKGYHRDAFPDGLYPVE</sequence>
<evidence type="ECO:0000313" key="3">
    <source>
        <dbReference type="Proteomes" id="UP000291469"/>
    </source>
</evidence>
<dbReference type="EMBL" id="CP036402">
    <property type="protein sequence ID" value="QBI19964.1"/>
    <property type="molecule type" value="Genomic_DNA"/>
</dbReference>
<organism evidence="2 3">
    <name type="scientific">Egibacter rhizosphaerae</name>
    <dbReference type="NCBI Taxonomy" id="1670831"/>
    <lineage>
        <taxon>Bacteria</taxon>
        <taxon>Bacillati</taxon>
        <taxon>Actinomycetota</taxon>
        <taxon>Nitriliruptoria</taxon>
        <taxon>Egibacterales</taxon>
        <taxon>Egibacteraceae</taxon>
        <taxon>Egibacter</taxon>
    </lineage>
</organism>
<accession>A0A411YFC0</accession>
<dbReference type="PANTHER" id="PTHR43245:SF54">
    <property type="entry name" value="BLL0593 PROTEIN"/>
    <property type="match status" value="1"/>
</dbReference>
<evidence type="ECO:0000259" key="1">
    <source>
        <dbReference type="Pfam" id="PF01370"/>
    </source>
</evidence>